<accession>X0YEG3</accession>
<organism evidence="2">
    <name type="scientific">marine sediment metagenome</name>
    <dbReference type="NCBI Taxonomy" id="412755"/>
    <lineage>
        <taxon>unclassified sequences</taxon>
        <taxon>metagenomes</taxon>
        <taxon>ecological metagenomes</taxon>
    </lineage>
</organism>
<sequence length="164" mass="18685">KEKSTNLRIFGHSPTAEEVWNRSVSSGTFFTQAEMESSARVALIGEIAVQELFGDEYPLNKQIRIGTVPFRIIGVLETMGTDPHGMDRDNEIHAPITTVMRRLMNVDYIMSAKLHLRDPEQMDENVDDITRILRERHSLAEREPNDFSIMTPVEVQEMVSAANR</sequence>
<gene>
    <name evidence="2" type="ORF">S01H1_83490</name>
</gene>
<feature type="non-terminal residue" evidence="2">
    <location>
        <position position="164"/>
    </location>
</feature>
<dbReference type="Pfam" id="PF12704">
    <property type="entry name" value="MacB_PCD"/>
    <property type="match status" value="1"/>
</dbReference>
<evidence type="ECO:0000259" key="1">
    <source>
        <dbReference type="Pfam" id="PF12704"/>
    </source>
</evidence>
<feature type="domain" description="MacB-like periplasmic core" evidence="1">
    <location>
        <begin position="6"/>
        <end position="131"/>
    </location>
</feature>
<feature type="non-terminal residue" evidence="2">
    <location>
        <position position="1"/>
    </location>
</feature>
<dbReference type="InterPro" id="IPR025857">
    <property type="entry name" value="MacB_PCD"/>
</dbReference>
<protein>
    <recommendedName>
        <fullName evidence="1">MacB-like periplasmic core domain-containing protein</fullName>
    </recommendedName>
</protein>
<proteinExistence type="predicted"/>
<comment type="caution">
    <text evidence="2">The sequence shown here is derived from an EMBL/GenBank/DDBJ whole genome shotgun (WGS) entry which is preliminary data.</text>
</comment>
<dbReference type="AlphaFoldDB" id="X0YEG3"/>
<reference evidence="2" key="1">
    <citation type="journal article" date="2014" name="Front. Microbiol.">
        <title>High frequency of phylogenetically diverse reductive dehalogenase-homologous genes in deep subseafloor sedimentary metagenomes.</title>
        <authorList>
            <person name="Kawai M."/>
            <person name="Futagami T."/>
            <person name="Toyoda A."/>
            <person name="Takaki Y."/>
            <person name="Nishi S."/>
            <person name="Hori S."/>
            <person name="Arai W."/>
            <person name="Tsubouchi T."/>
            <person name="Morono Y."/>
            <person name="Uchiyama I."/>
            <person name="Ito T."/>
            <person name="Fujiyama A."/>
            <person name="Inagaki F."/>
            <person name="Takami H."/>
        </authorList>
    </citation>
    <scope>NUCLEOTIDE SEQUENCE</scope>
    <source>
        <strain evidence="2">Expedition CK06-06</strain>
    </source>
</reference>
<dbReference type="EMBL" id="BARS01056772">
    <property type="protein sequence ID" value="GAG45627.1"/>
    <property type="molecule type" value="Genomic_DNA"/>
</dbReference>
<name>X0YEG3_9ZZZZ</name>
<evidence type="ECO:0000313" key="2">
    <source>
        <dbReference type="EMBL" id="GAG45627.1"/>
    </source>
</evidence>